<dbReference type="SMART" id="SM00849">
    <property type="entry name" value="Lactamase_B"/>
    <property type="match status" value="1"/>
</dbReference>
<protein>
    <submittedName>
        <fullName evidence="4">MBL fold metallo-hydrolase</fullName>
    </submittedName>
</protein>
<dbReference type="Pfam" id="PF07521">
    <property type="entry name" value="RMMBL"/>
    <property type="match status" value="1"/>
</dbReference>
<keyword evidence="2" id="KW-0694">RNA-binding</keyword>
<dbReference type="GO" id="GO:0004527">
    <property type="term" value="F:exonuclease activity"/>
    <property type="evidence" value="ECO:0007669"/>
    <property type="project" value="UniProtKB-KW"/>
</dbReference>
<dbReference type="InterPro" id="IPR011108">
    <property type="entry name" value="RMMBL"/>
</dbReference>
<organism evidence="4 5">
    <name type="scientific">Candidatus Rikenella faecigallinarum</name>
    <dbReference type="NCBI Taxonomy" id="2838745"/>
    <lineage>
        <taxon>Bacteria</taxon>
        <taxon>Pseudomonadati</taxon>
        <taxon>Bacteroidota</taxon>
        <taxon>Bacteroidia</taxon>
        <taxon>Bacteroidales</taxon>
        <taxon>Rikenellaceae</taxon>
        <taxon>Rikenella</taxon>
    </lineage>
</organism>
<feature type="domain" description="Metallo-beta-lactamase" evidence="3">
    <location>
        <begin position="13"/>
        <end position="213"/>
    </location>
</feature>
<reference evidence="4" key="1">
    <citation type="journal article" date="2021" name="PeerJ">
        <title>Extensive microbial diversity within the chicken gut microbiome revealed by metagenomics and culture.</title>
        <authorList>
            <person name="Gilroy R."/>
            <person name="Ravi A."/>
            <person name="Getino M."/>
            <person name="Pursley I."/>
            <person name="Horton D.L."/>
            <person name="Alikhan N.F."/>
            <person name="Baker D."/>
            <person name="Gharbi K."/>
            <person name="Hall N."/>
            <person name="Watson M."/>
            <person name="Adriaenssens E.M."/>
            <person name="Foster-Nyarko E."/>
            <person name="Jarju S."/>
            <person name="Secka A."/>
            <person name="Antonio M."/>
            <person name="Oren A."/>
            <person name="Chaudhuri R.R."/>
            <person name="La Ragione R."/>
            <person name="Hildebrand F."/>
            <person name="Pallen M.J."/>
        </authorList>
    </citation>
    <scope>NUCLEOTIDE SEQUENCE</scope>
    <source>
        <strain evidence="4">ChiBcec15-1070</strain>
    </source>
</reference>
<dbReference type="EMBL" id="DXHL01000021">
    <property type="protein sequence ID" value="HIW10790.1"/>
    <property type="molecule type" value="Genomic_DNA"/>
</dbReference>
<dbReference type="PANTHER" id="PTHR43694:SF1">
    <property type="entry name" value="RIBONUCLEASE J"/>
    <property type="match status" value="1"/>
</dbReference>
<dbReference type="Pfam" id="PF12706">
    <property type="entry name" value="Lactamase_B_2"/>
    <property type="match status" value="1"/>
</dbReference>
<keyword evidence="1" id="KW-0269">Exonuclease</keyword>
<evidence type="ECO:0000313" key="5">
    <source>
        <dbReference type="Proteomes" id="UP000823926"/>
    </source>
</evidence>
<dbReference type="InterPro" id="IPR001279">
    <property type="entry name" value="Metallo-B-lactamas"/>
</dbReference>
<gene>
    <name evidence="4" type="ORF">H9888_04720</name>
</gene>
<dbReference type="PANTHER" id="PTHR43694">
    <property type="entry name" value="RIBONUCLEASE J"/>
    <property type="match status" value="1"/>
</dbReference>
<accession>A0A9D1TYK5</accession>
<keyword evidence="1" id="KW-0378">Hydrolase</keyword>
<evidence type="ECO:0000259" key="3">
    <source>
        <dbReference type="SMART" id="SM00849"/>
    </source>
</evidence>
<keyword evidence="1" id="KW-0540">Nuclease</keyword>
<evidence type="ECO:0000313" key="4">
    <source>
        <dbReference type="EMBL" id="HIW10790.1"/>
    </source>
</evidence>
<dbReference type="Proteomes" id="UP000823926">
    <property type="component" value="Unassembled WGS sequence"/>
</dbReference>
<dbReference type="SUPFAM" id="SSF56281">
    <property type="entry name" value="Metallo-hydrolase/oxidoreductase"/>
    <property type="match status" value="1"/>
</dbReference>
<dbReference type="GO" id="GO:0003723">
    <property type="term" value="F:RNA binding"/>
    <property type="evidence" value="ECO:0007669"/>
    <property type="project" value="UniProtKB-KW"/>
</dbReference>
<dbReference type="AlphaFoldDB" id="A0A9D1TYK5"/>
<dbReference type="Gene3D" id="3.40.50.10710">
    <property type="entry name" value="Metallo-hydrolase/oxidoreductase"/>
    <property type="match status" value="1"/>
</dbReference>
<evidence type="ECO:0000256" key="2">
    <source>
        <dbReference type="ARBA" id="ARBA00022884"/>
    </source>
</evidence>
<dbReference type="InterPro" id="IPR036866">
    <property type="entry name" value="RibonucZ/Hydroxyglut_hydro"/>
</dbReference>
<comment type="caution">
    <text evidence="4">The sequence shown here is derived from an EMBL/GenBank/DDBJ whole genome shotgun (WGS) entry which is preliminary data.</text>
</comment>
<proteinExistence type="predicted"/>
<dbReference type="InterPro" id="IPR042173">
    <property type="entry name" value="RNase_J_2"/>
</dbReference>
<name>A0A9D1TYK5_9BACT</name>
<reference evidence="4" key="2">
    <citation type="submission" date="2021-04" db="EMBL/GenBank/DDBJ databases">
        <authorList>
            <person name="Gilroy R."/>
        </authorList>
    </citation>
    <scope>NUCLEOTIDE SEQUENCE</scope>
    <source>
        <strain evidence="4">ChiBcec15-1070</strain>
    </source>
</reference>
<sequence length="424" mass="48892">MQLIIHRGTHEIGGNCIEVRSRQTKILLDFGLPLDFATRTPEEQEHIRQEAIEWARDTDAIFISHCHADHYGLLSALPHPLLTYATTGTITMIRAISTLSGQAHAEYLKYLQPLPRQKENRPFEPLCIGDIRITSYTVDHSAYDACAFLIEAEGRRLLYSGDLRLHGVKKSLYRQLPKRVDCLLLEGTHLANDTTYPTETQIAARLKRQFRAEGDKLHYVWCSNQNIDRIVQLYKAARASSRKLIVDTYTAFILEKIHDLNPAIPSPLSPFHGDDVFRYFRLNKFIRRLEESGELKMIERLQELPTVEPADIGRHPERYVWMIRPSMLPYMQKFIRIPCVVVTSTWEGYEQEHPEWISWIAEHGFPNPHIHTSGHADTGSLKRIIRHVKPAQVIPIHTSCPESISTLCPHTKVRLPLDNEPIEW</sequence>
<evidence type="ECO:0000256" key="1">
    <source>
        <dbReference type="ARBA" id="ARBA00022839"/>
    </source>
</evidence>
<dbReference type="Gene3D" id="3.60.15.10">
    <property type="entry name" value="Ribonuclease Z/Hydroxyacylglutathione hydrolase-like"/>
    <property type="match status" value="1"/>
</dbReference>